<dbReference type="InterPro" id="IPR002528">
    <property type="entry name" value="MATE_fam"/>
</dbReference>
<dbReference type="OrthoDB" id="2126698at2759"/>
<keyword evidence="10" id="KW-1185">Reference proteome</keyword>
<feature type="transmembrane region" description="Helical" evidence="8">
    <location>
        <begin position="196"/>
        <end position="219"/>
    </location>
</feature>
<sequence>MPEEEFVKHHGSISHFMQEDDIPDNDTTITLSNCLVHIEVRDELTAILRFAIPLVITFLLGVSNRVVDTWFLGKIGSEAMAVVSLGNLFVTVAGLSVGQGILTAIDTLVAQAFTGSSNPHTVGTILQRGLIIIYIFGVLIAFLWTYAERILLYMGQTPELASMAQTYITIFTPNVFVCFAVAAIRKFLQGLGEMRVTMYLTILMFPINLATDYFFFVYLDMGYIGAAYQSLVFFGFTLFVYIMFIFVCTDAKRYWPGFTKQAFTQWGVFLKLGIPGMLSVSTDWAFEVCAIIAGVLGQTSLAAQSVVLTVNTLLLMIPSAITTALIVRLGHHLGANQPKKTKLCVIISTFLGLLFVLVNAVLMFVYRSKIAHIFSTDEAVIVAIEELMGVGSLSHFSLGFGIVLSGTLNAFGKQSIVATFNIVSYYLIGLPFGLYMTSYHGWGLVGIWSGVVLSGVLKSIGEAGYIIYFIDWEEECIHAAKRIHKQELSL</sequence>
<evidence type="ECO:0000256" key="5">
    <source>
        <dbReference type="ARBA" id="ARBA00022692"/>
    </source>
</evidence>
<dbReference type="GO" id="GO:1990961">
    <property type="term" value="P:xenobiotic detoxification by transmembrane export across the plasma membrane"/>
    <property type="evidence" value="ECO:0007669"/>
    <property type="project" value="InterPro"/>
</dbReference>
<feature type="transmembrane region" description="Helical" evidence="8">
    <location>
        <begin position="442"/>
        <end position="460"/>
    </location>
</feature>
<feature type="transmembrane region" description="Helical" evidence="8">
    <location>
        <begin position="47"/>
        <end position="67"/>
    </location>
</feature>
<dbReference type="GO" id="GO:0042910">
    <property type="term" value="F:xenobiotic transmembrane transporter activity"/>
    <property type="evidence" value="ECO:0007669"/>
    <property type="project" value="InterPro"/>
</dbReference>
<protein>
    <submittedName>
        <fullName evidence="9">Uncharacterized protein</fullName>
    </submittedName>
</protein>
<dbReference type="NCBIfam" id="TIGR00797">
    <property type="entry name" value="matE"/>
    <property type="match status" value="1"/>
</dbReference>
<dbReference type="InterPro" id="IPR048279">
    <property type="entry name" value="MdtK-like"/>
</dbReference>
<feature type="transmembrane region" description="Helical" evidence="8">
    <location>
        <begin position="125"/>
        <end position="147"/>
    </location>
</feature>
<evidence type="ECO:0000256" key="4">
    <source>
        <dbReference type="ARBA" id="ARBA00022475"/>
    </source>
</evidence>
<evidence type="ECO:0000256" key="1">
    <source>
        <dbReference type="ARBA" id="ARBA00004651"/>
    </source>
</evidence>
<dbReference type="PANTHER" id="PTHR11206">
    <property type="entry name" value="MULTIDRUG RESISTANCE PROTEIN"/>
    <property type="match status" value="1"/>
</dbReference>
<evidence type="ECO:0000313" key="10">
    <source>
        <dbReference type="Proteomes" id="UP000603453"/>
    </source>
</evidence>
<keyword evidence="4" id="KW-1003">Cell membrane</keyword>
<feature type="transmembrane region" description="Helical" evidence="8">
    <location>
        <begin position="268"/>
        <end position="296"/>
    </location>
</feature>
<feature type="transmembrane region" description="Helical" evidence="8">
    <location>
        <begin position="379"/>
        <end position="404"/>
    </location>
</feature>
<keyword evidence="6 8" id="KW-1133">Transmembrane helix</keyword>
<name>A0A8H7R7K1_9FUNG</name>
<evidence type="ECO:0000256" key="2">
    <source>
        <dbReference type="ARBA" id="ARBA00010199"/>
    </source>
</evidence>
<dbReference type="GO" id="GO:0005886">
    <property type="term" value="C:plasma membrane"/>
    <property type="evidence" value="ECO:0007669"/>
    <property type="project" value="UniProtKB-SubCell"/>
</dbReference>
<dbReference type="Pfam" id="PF01554">
    <property type="entry name" value="MatE"/>
    <property type="match status" value="2"/>
</dbReference>
<evidence type="ECO:0000256" key="3">
    <source>
        <dbReference type="ARBA" id="ARBA00022448"/>
    </source>
</evidence>
<feature type="transmembrane region" description="Helical" evidence="8">
    <location>
        <begin position="79"/>
        <end position="105"/>
    </location>
</feature>
<proteinExistence type="inferred from homology"/>
<dbReference type="Proteomes" id="UP000603453">
    <property type="component" value="Unassembled WGS sequence"/>
</dbReference>
<feature type="transmembrane region" description="Helical" evidence="8">
    <location>
        <begin position="343"/>
        <end position="367"/>
    </location>
</feature>
<evidence type="ECO:0000256" key="8">
    <source>
        <dbReference type="SAM" id="Phobius"/>
    </source>
</evidence>
<dbReference type="EMBL" id="JAEPRD010000032">
    <property type="protein sequence ID" value="KAG2206084.1"/>
    <property type="molecule type" value="Genomic_DNA"/>
</dbReference>
<comment type="subcellular location">
    <subcellularLocation>
        <location evidence="1">Cell membrane</location>
        <topology evidence="1">Multi-pass membrane protein</topology>
    </subcellularLocation>
</comment>
<dbReference type="AlphaFoldDB" id="A0A8H7R7K1"/>
<gene>
    <name evidence="9" type="ORF">INT47_003733</name>
</gene>
<accession>A0A8H7R7K1</accession>
<evidence type="ECO:0000256" key="7">
    <source>
        <dbReference type="ARBA" id="ARBA00023136"/>
    </source>
</evidence>
<dbReference type="CDD" id="cd13132">
    <property type="entry name" value="MATE_eukaryotic"/>
    <property type="match status" value="1"/>
</dbReference>
<feature type="transmembrane region" description="Helical" evidence="8">
    <location>
        <begin position="308"/>
        <end position="331"/>
    </location>
</feature>
<feature type="transmembrane region" description="Helical" evidence="8">
    <location>
        <begin position="416"/>
        <end position="436"/>
    </location>
</feature>
<organism evidence="9 10">
    <name type="scientific">Mucor saturninus</name>
    <dbReference type="NCBI Taxonomy" id="64648"/>
    <lineage>
        <taxon>Eukaryota</taxon>
        <taxon>Fungi</taxon>
        <taxon>Fungi incertae sedis</taxon>
        <taxon>Mucoromycota</taxon>
        <taxon>Mucoromycotina</taxon>
        <taxon>Mucoromycetes</taxon>
        <taxon>Mucorales</taxon>
        <taxon>Mucorineae</taxon>
        <taxon>Mucoraceae</taxon>
        <taxon>Mucor</taxon>
    </lineage>
</organism>
<keyword evidence="5 8" id="KW-0812">Transmembrane</keyword>
<feature type="transmembrane region" description="Helical" evidence="8">
    <location>
        <begin position="225"/>
        <end position="247"/>
    </location>
</feature>
<keyword evidence="7 8" id="KW-0472">Membrane</keyword>
<evidence type="ECO:0000256" key="6">
    <source>
        <dbReference type="ARBA" id="ARBA00022989"/>
    </source>
</evidence>
<keyword evidence="3" id="KW-0813">Transport</keyword>
<feature type="transmembrane region" description="Helical" evidence="8">
    <location>
        <begin position="167"/>
        <end position="184"/>
    </location>
</feature>
<comment type="caution">
    <text evidence="9">The sequence shown here is derived from an EMBL/GenBank/DDBJ whole genome shotgun (WGS) entry which is preliminary data.</text>
</comment>
<dbReference type="InterPro" id="IPR045069">
    <property type="entry name" value="MATE_euk"/>
</dbReference>
<reference evidence="9" key="1">
    <citation type="submission" date="2020-12" db="EMBL/GenBank/DDBJ databases">
        <title>Metabolic potential, ecology and presence of endohyphal bacteria is reflected in genomic diversity of Mucoromycotina.</title>
        <authorList>
            <person name="Muszewska A."/>
            <person name="Okrasinska A."/>
            <person name="Steczkiewicz K."/>
            <person name="Drgas O."/>
            <person name="Orlowska M."/>
            <person name="Perlinska-Lenart U."/>
            <person name="Aleksandrzak-Piekarczyk T."/>
            <person name="Szatraj K."/>
            <person name="Zielenkiewicz U."/>
            <person name="Pilsyk S."/>
            <person name="Malc E."/>
            <person name="Mieczkowski P."/>
            <person name="Kruszewska J.S."/>
            <person name="Biernat P."/>
            <person name="Pawlowska J."/>
        </authorList>
    </citation>
    <scope>NUCLEOTIDE SEQUENCE</scope>
    <source>
        <strain evidence="9">WA0000017839</strain>
    </source>
</reference>
<evidence type="ECO:0000313" key="9">
    <source>
        <dbReference type="EMBL" id="KAG2206084.1"/>
    </source>
</evidence>
<comment type="similarity">
    <text evidence="2">Belongs to the multi antimicrobial extrusion (MATE) (TC 2.A.66.1) family.</text>
</comment>
<dbReference type="GO" id="GO:0015297">
    <property type="term" value="F:antiporter activity"/>
    <property type="evidence" value="ECO:0007669"/>
    <property type="project" value="InterPro"/>
</dbReference>
<dbReference type="PIRSF" id="PIRSF006603">
    <property type="entry name" value="DinF"/>
    <property type="match status" value="1"/>
</dbReference>